<dbReference type="Gene3D" id="3.40.47.10">
    <property type="match status" value="2"/>
</dbReference>
<dbReference type="InterPro" id="IPR020841">
    <property type="entry name" value="PKS_Beta-ketoAc_synthase_dom"/>
</dbReference>
<dbReference type="SMART" id="SM00825">
    <property type="entry name" value="PKS_KS"/>
    <property type="match status" value="1"/>
</dbReference>
<protein>
    <submittedName>
        <fullName evidence="6">Beta-ketoacyl-[acyl-carrier-protein] synthase family protein</fullName>
        <ecNumber evidence="6">2.3.1.-</ecNumber>
    </submittedName>
</protein>
<dbReference type="InterPro" id="IPR018201">
    <property type="entry name" value="Ketoacyl_synth_AS"/>
</dbReference>
<dbReference type="Pfam" id="PF02801">
    <property type="entry name" value="Ketoacyl-synt_C"/>
    <property type="match status" value="1"/>
</dbReference>
<dbReference type="Pfam" id="PF00109">
    <property type="entry name" value="ketoacyl-synt"/>
    <property type="match status" value="1"/>
</dbReference>
<organism evidence="6 7">
    <name type="scientific">Actinacidiphila polyblastidii</name>
    <dbReference type="NCBI Taxonomy" id="3110430"/>
    <lineage>
        <taxon>Bacteria</taxon>
        <taxon>Bacillati</taxon>
        <taxon>Actinomycetota</taxon>
        <taxon>Actinomycetes</taxon>
        <taxon>Kitasatosporales</taxon>
        <taxon>Streptomycetaceae</taxon>
        <taxon>Actinacidiphila</taxon>
    </lineage>
</organism>
<dbReference type="PANTHER" id="PTHR11712">
    <property type="entry name" value="POLYKETIDE SYNTHASE-RELATED"/>
    <property type="match status" value="1"/>
</dbReference>
<dbReference type="InterPro" id="IPR000794">
    <property type="entry name" value="Beta-ketoacyl_synthase"/>
</dbReference>
<evidence type="ECO:0000256" key="2">
    <source>
        <dbReference type="ARBA" id="ARBA00022679"/>
    </source>
</evidence>
<dbReference type="PROSITE" id="PS00606">
    <property type="entry name" value="KS3_1"/>
    <property type="match status" value="1"/>
</dbReference>
<dbReference type="EMBL" id="JAZEWV010000006">
    <property type="protein sequence ID" value="MEE4542487.1"/>
    <property type="molecule type" value="Genomic_DNA"/>
</dbReference>
<dbReference type="NCBIfam" id="NF005589">
    <property type="entry name" value="PRK07314.1"/>
    <property type="match status" value="1"/>
</dbReference>
<feature type="domain" description="Ketosynthase family 3 (KS3)" evidence="5">
    <location>
        <begin position="7"/>
        <end position="410"/>
    </location>
</feature>
<dbReference type="CDD" id="cd00834">
    <property type="entry name" value="KAS_I_II"/>
    <property type="match status" value="1"/>
</dbReference>
<evidence type="ECO:0000256" key="3">
    <source>
        <dbReference type="ARBA" id="ARBA00023315"/>
    </source>
</evidence>
<evidence type="ECO:0000313" key="6">
    <source>
        <dbReference type="EMBL" id="MEE4542487.1"/>
    </source>
</evidence>
<dbReference type="InterPro" id="IPR016039">
    <property type="entry name" value="Thiolase-like"/>
</dbReference>
<evidence type="ECO:0000256" key="1">
    <source>
        <dbReference type="ARBA" id="ARBA00008467"/>
    </source>
</evidence>
<proteinExistence type="inferred from homology"/>
<evidence type="ECO:0000256" key="4">
    <source>
        <dbReference type="RuleBase" id="RU003694"/>
    </source>
</evidence>
<dbReference type="EC" id="2.3.1.-" evidence="6"/>
<keyword evidence="7" id="KW-1185">Reference proteome</keyword>
<dbReference type="RefSeq" id="WP_330794416.1">
    <property type="nucleotide sequence ID" value="NZ_JAZEWV010000006.1"/>
</dbReference>
<gene>
    <name evidence="6" type="ORF">V2S66_10990</name>
</gene>
<name>A0ABU7PB48_9ACTN</name>
<reference evidence="6 7" key="1">
    <citation type="submission" date="2023-12" db="EMBL/GenBank/DDBJ databases">
        <title>Streptomyces sp. V4-01.</title>
        <authorList>
            <person name="Somphong A."/>
            <person name="Phongsopitanun W."/>
        </authorList>
    </citation>
    <scope>NUCLEOTIDE SEQUENCE [LARGE SCALE GENOMIC DNA]</scope>
    <source>
        <strain evidence="6 7">V4-01</strain>
    </source>
</reference>
<evidence type="ECO:0000313" key="7">
    <source>
        <dbReference type="Proteomes" id="UP001344658"/>
    </source>
</evidence>
<dbReference type="PROSITE" id="PS52004">
    <property type="entry name" value="KS3_2"/>
    <property type="match status" value="1"/>
</dbReference>
<dbReference type="PANTHER" id="PTHR11712:SF347">
    <property type="entry name" value="BETA KETOACYL-ACYL CARRIER PROTEIN SYNTHASE"/>
    <property type="match status" value="1"/>
</dbReference>
<dbReference type="InterPro" id="IPR014031">
    <property type="entry name" value="Ketoacyl_synth_C"/>
</dbReference>
<comment type="similarity">
    <text evidence="1 4">Belongs to the thiolase-like superfamily. Beta-ketoacyl-ACP synthases family.</text>
</comment>
<dbReference type="InterPro" id="IPR014030">
    <property type="entry name" value="Ketoacyl_synth_N"/>
</dbReference>
<evidence type="ECO:0000259" key="5">
    <source>
        <dbReference type="PROSITE" id="PS52004"/>
    </source>
</evidence>
<dbReference type="GO" id="GO:0016746">
    <property type="term" value="F:acyltransferase activity"/>
    <property type="evidence" value="ECO:0007669"/>
    <property type="project" value="UniProtKB-KW"/>
</dbReference>
<comment type="caution">
    <text evidence="6">The sequence shown here is derived from an EMBL/GenBank/DDBJ whole genome shotgun (WGS) entry which is preliminary data.</text>
</comment>
<dbReference type="Proteomes" id="UP001344658">
    <property type="component" value="Unassembled WGS sequence"/>
</dbReference>
<keyword evidence="2 4" id="KW-0808">Transferase</keyword>
<dbReference type="SUPFAM" id="SSF53901">
    <property type="entry name" value="Thiolase-like"/>
    <property type="match status" value="1"/>
</dbReference>
<sequence>MATRPAAFGAAITGIGLLTPAGIGLDANWKQLSSGVTCAATDEALRGAPVDFSCRVPGFDADGLLGGFEARQLARFVQLAVVAARQALADAGLDPARWDGGRAGVVLGNSLGGLSAVEAQTEVLRTSGARRVSPLTIPMAMVNMAAGYVAIDVGATGPSLVTATACASGATAIGLGRELLRSGACDVVLAGGTESALTPLALAGLGRMGALSGRGGEPGAASRPFDAARDGFVAAEGAAVLVLERAEDAAARGGRVHAVIRGYGAATDAHHATAPDPQGRGIERALRTALADAGLGASAVDHVNAHGTSTPMGDVIEAQVLRRVLGARPAVTSTKGVTGHALAASGAMEAAFTALALAHRSVPPTANLTELDPRVELDVVAGAPRSAPLDVGVSTSLGFGGHNAALVLTAG</sequence>
<accession>A0ABU7PB48</accession>
<keyword evidence="3 6" id="KW-0012">Acyltransferase</keyword>